<keyword evidence="3" id="KW-1185">Reference proteome</keyword>
<dbReference type="HOGENOM" id="CLU_1610571_0_0_1"/>
<dbReference type="InterPro" id="IPR019034">
    <property type="entry name" value="UPF0390"/>
</dbReference>
<reference evidence="2 3" key="1">
    <citation type="submission" date="2015-01" db="EMBL/GenBank/DDBJ databases">
        <title>The Genome Sequence of Cladophialophora immunda CBS83496.</title>
        <authorList>
            <consortium name="The Broad Institute Genomics Platform"/>
            <person name="Cuomo C."/>
            <person name="de Hoog S."/>
            <person name="Gorbushina A."/>
            <person name="Stielow B."/>
            <person name="Teixiera M."/>
            <person name="Abouelleil A."/>
            <person name="Chapman S.B."/>
            <person name="Priest M."/>
            <person name="Young S.K."/>
            <person name="Wortman J."/>
            <person name="Nusbaum C."/>
            <person name="Birren B."/>
        </authorList>
    </citation>
    <scope>NUCLEOTIDE SEQUENCE [LARGE SCALE GENOMIC DNA]</scope>
    <source>
        <strain evidence="2 3">CBS 83496</strain>
    </source>
</reference>
<evidence type="ECO:0000313" key="3">
    <source>
        <dbReference type="Proteomes" id="UP000054466"/>
    </source>
</evidence>
<name>A0A0D1ZJ89_9EURO</name>
<organism evidence="2 3">
    <name type="scientific">Cladophialophora immunda</name>
    <dbReference type="NCBI Taxonomy" id="569365"/>
    <lineage>
        <taxon>Eukaryota</taxon>
        <taxon>Fungi</taxon>
        <taxon>Dikarya</taxon>
        <taxon>Ascomycota</taxon>
        <taxon>Pezizomycotina</taxon>
        <taxon>Eurotiomycetes</taxon>
        <taxon>Chaetothyriomycetidae</taxon>
        <taxon>Chaetothyriales</taxon>
        <taxon>Herpotrichiellaceae</taxon>
        <taxon>Cladophialophora</taxon>
    </lineage>
</organism>
<dbReference type="AlphaFoldDB" id="A0A0D1ZJ89"/>
<dbReference type="GeneID" id="27346887"/>
<dbReference type="OrthoDB" id="5239630at2759"/>
<dbReference type="Proteomes" id="UP000054466">
    <property type="component" value="Unassembled WGS sequence"/>
</dbReference>
<evidence type="ECO:0000313" key="2">
    <source>
        <dbReference type="EMBL" id="KIW28001.1"/>
    </source>
</evidence>
<evidence type="ECO:0000256" key="1">
    <source>
        <dbReference type="SAM" id="MobiDB-lite"/>
    </source>
</evidence>
<gene>
    <name evidence="2" type="ORF">PV07_07693</name>
</gene>
<dbReference type="VEuPathDB" id="FungiDB:PV07_07693"/>
<dbReference type="STRING" id="569365.A0A0D1ZJ89"/>
<proteinExistence type="predicted"/>
<dbReference type="EMBL" id="KN847043">
    <property type="protein sequence ID" value="KIW28001.1"/>
    <property type="molecule type" value="Genomic_DNA"/>
</dbReference>
<feature type="region of interest" description="Disordered" evidence="1">
    <location>
        <begin position="1"/>
        <end position="29"/>
    </location>
</feature>
<feature type="compositionally biased region" description="Polar residues" evidence="1">
    <location>
        <begin position="12"/>
        <end position="22"/>
    </location>
</feature>
<protein>
    <submittedName>
        <fullName evidence="2">Uncharacterized protein</fullName>
    </submittedName>
</protein>
<accession>A0A0D1ZJ89</accession>
<dbReference type="RefSeq" id="XP_016248217.1">
    <property type="nucleotide sequence ID" value="XM_016394798.1"/>
</dbReference>
<dbReference type="Pfam" id="PF09495">
    <property type="entry name" value="DUF2462"/>
    <property type="match status" value="1"/>
</dbReference>
<sequence length="165" mass="17599">MAQGQIKKGPKPSSTKLSNSGGITKKGSRTITPKKAKLLKQAKLNKKYTAGLTAKTEAMLGARAGHLEMLGQAKKKDGAAAANSKAKEAMCPITLATTLVEAKTIPFCLRAQHPQRLPAKEGVQLYTRILVVMTGRGFGQTKPPMIMLDTFRLKPSKTSNADPGI</sequence>